<dbReference type="Pfam" id="PF02687">
    <property type="entry name" value="FtsX"/>
    <property type="match status" value="2"/>
</dbReference>
<feature type="transmembrane region" description="Helical" evidence="6">
    <location>
        <begin position="601"/>
        <end position="620"/>
    </location>
</feature>
<dbReference type="PANTHER" id="PTHR46795:SF3">
    <property type="entry name" value="ABC TRANSPORTER PERMEASE"/>
    <property type="match status" value="1"/>
</dbReference>
<name>A0A9P1P9U4_PARSO</name>
<evidence type="ECO:0000256" key="6">
    <source>
        <dbReference type="PIRNR" id="PIRNR018968"/>
    </source>
</evidence>
<feature type="transmembrane region" description="Helical" evidence="6">
    <location>
        <begin position="513"/>
        <end position="535"/>
    </location>
</feature>
<evidence type="ECO:0000313" key="9">
    <source>
        <dbReference type="Proteomes" id="UP000049685"/>
    </source>
</evidence>
<comment type="caution">
    <text evidence="8">The sequence shown here is derived from an EMBL/GenBank/DDBJ whole genome shotgun (WGS) entry which is preliminary data.</text>
</comment>
<feature type="transmembrane region" description="Helical" evidence="6">
    <location>
        <begin position="231"/>
        <end position="254"/>
    </location>
</feature>
<dbReference type="RefSeq" id="WP_057557603.1">
    <property type="nucleotide sequence ID" value="NZ_CDNY01000003.1"/>
</dbReference>
<comment type="subcellular location">
    <subcellularLocation>
        <location evidence="1 6">Cell membrane</location>
        <topology evidence="1 6">Multi-pass membrane protein</topology>
    </subcellularLocation>
</comment>
<keyword evidence="2 6" id="KW-1003">Cell membrane</keyword>
<evidence type="ECO:0000256" key="5">
    <source>
        <dbReference type="ARBA" id="ARBA00023136"/>
    </source>
</evidence>
<organism evidence="8 9">
    <name type="scientific">Paraclostridium sordellii</name>
    <name type="common">Clostridium sordellii</name>
    <dbReference type="NCBI Taxonomy" id="1505"/>
    <lineage>
        <taxon>Bacteria</taxon>
        <taxon>Bacillati</taxon>
        <taxon>Bacillota</taxon>
        <taxon>Clostridia</taxon>
        <taxon>Peptostreptococcales</taxon>
        <taxon>Peptostreptococcaceae</taxon>
        <taxon>Paraclostridium</taxon>
    </lineage>
</organism>
<gene>
    <name evidence="8" type="ORF">UMC4404_06821</name>
</gene>
<feature type="domain" description="ABC3 transporter permease C-terminal" evidence="7">
    <location>
        <begin position="520"/>
        <end position="620"/>
    </location>
</feature>
<dbReference type="InterPro" id="IPR027022">
    <property type="entry name" value="ABC_permease_BceB-typ"/>
</dbReference>
<reference evidence="9" key="1">
    <citation type="submission" date="2015-01" db="EMBL/GenBank/DDBJ databases">
        <authorList>
            <person name="Aslett A.Martin."/>
            <person name="De Silva Nishadi"/>
        </authorList>
    </citation>
    <scope>NUCLEOTIDE SEQUENCE [LARGE SCALE GENOMIC DNA]</scope>
    <source>
        <strain evidence="9">UMC4404</strain>
    </source>
</reference>
<keyword evidence="5 6" id="KW-0472">Membrane</keyword>
<evidence type="ECO:0000256" key="4">
    <source>
        <dbReference type="ARBA" id="ARBA00022989"/>
    </source>
</evidence>
<dbReference type="GO" id="GO:0005886">
    <property type="term" value="C:plasma membrane"/>
    <property type="evidence" value="ECO:0007669"/>
    <property type="project" value="UniProtKB-SubCell"/>
</dbReference>
<dbReference type="PANTHER" id="PTHR46795">
    <property type="entry name" value="ABC TRANSPORTER PERMEASE-RELATED-RELATED"/>
    <property type="match status" value="1"/>
</dbReference>
<evidence type="ECO:0000259" key="7">
    <source>
        <dbReference type="Pfam" id="PF02687"/>
    </source>
</evidence>
<feature type="transmembrane region" description="Helical" evidence="6">
    <location>
        <begin position="110"/>
        <end position="139"/>
    </location>
</feature>
<evidence type="ECO:0000256" key="3">
    <source>
        <dbReference type="ARBA" id="ARBA00022692"/>
    </source>
</evidence>
<evidence type="ECO:0000256" key="1">
    <source>
        <dbReference type="ARBA" id="ARBA00004651"/>
    </source>
</evidence>
<dbReference type="EMBL" id="CDNY01000003">
    <property type="protein sequence ID" value="CEO32702.1"/>
    <property type="molecule type" value="Genomic_DNA"/>
</dbReference>
<dbReference type="AlphaFoldDB" id="A0A9P1P9U4"/>
<feature type="domain" description="ABC3 transporter permease C-terminal" evidence="7">
    <location>
        <begin position="61"/>
        <end position="172"/>
    </location>
</feature>
<accession>A0A9P1P9U4</accession>
<feature type="transmembrane region" description="Helical" evidence="6">
    <location>
        <begin position="200"/>
        <end position="219"/>
    </location>
</feature>
<dbReference type="InterPro" id="IPR052536">
    <property type="entry name" value="ABC-4_Integral_Memb_Prot"/>
</dbReference>
<evidence type="ECO:0000313" key="8">
    <source>
        <dbReference type="EMBL" id="CEO32702.1"/>
    </source>
</evidence>
<keyword evidence="6" id="KW-0813">Transport</keyword>
<feature type="transmembrane region" description="Helical" evidence="6">
    <location>
        <begin position="571"/>
        <end position="595"/>
    </location>
</feature>
<dbReference type="PIRSF" id="PIRSF018968">
    <property type="entry name" value="ABC_permease_BceB"/>
    <property type="match status" value="1"/>
</dbReference>
<protein>
    <submittedName>
        <fullName evidence="8">ABC transporter permease</fullName>
    </submittedName>
</protein>
<proteinExistence type="inferred from homology"/>
<keyword evidence="3 6" id="KW-0812">Transmembrane</keyword>
<sequence length="631" mass="71443">MSIFSIAFNNFKNNIKTYTMFFISMIFSVIILNNFIILLDGEALTILGETNVSYTKMILRMISLILGIFMFFFIWYTSNVFLRNRKKEIGLFTFMGVDLRTIGKIYFTEMMLIGLSSCLIGIGAGALFSKFFQMIVFAVANFNVDVKFEVTVNSILNTFLIFMSIFFIMSIKGFINIASSKVIDLLNDSKKIEKMPKINVFTYIIAIISIGLIAYGYYLVFSSKMNAVKTLVLVCIGTYGLFYAVIPIVLNSLINNKNILYKGENIITINSLAYRIKKNYTTYATIVILTACTITVLGTSVSMRKLYSMSEENDQLFSISFSSSNAINNEKISKEVTKVLGEQKFDLKTDVLMVKNNIQNGKQKYIVLPYDKFNSILKSNGYEKDLEKVNEEMVQGDKAIYIQRPGTLATLVKANKVTVGDKTFEISESDIRFKVLGSLINYPAVVVNNSQYEKLKNSGEMLNFYGIKIKDDKELLDKDILNKLGVGLKPYLRDDINFQIGIYKTQGVEWLKLTYAIGTFLFLVFILAEASIIYIKIYSDANDDKEKYKILKNIGVSKKDLGRAIRKEVSLFYILPLSIGLLHSFFAIQALGRFLSENLNLTFIISVLVSIGIFFVSAIISNKSFKSIVKV</sequence>
<feature type="transmembrane region" description="Helical" evidence="6">
    <location>
        <begin position="20"/>
        <end position="38"/>
    </location>
</feature>
<feature type="transmembrane region" description="Helical" evidence="6">
    <location>
        <begin position="58"/>
        <end position="77"/>
    </location>
</feature>
<dbReference type="Proteomes" id="UP000049685">
    <property type="component" value="Unassembled WGS sequence"/>
</dbReference>
<dbReference type="InterPro" id="IPR003838">
    <property type="entry name" value="ABC3_permease_C"/>
</dbReference>
<feature type="transmembrane region" description="Helical" evidence="6">
    <location>
        <begin position="280"/>
        <end position="301"/>
    </location>
</feature>
<dbReference type="GO" id="GO:0055085">
    <property type="term" value="P:transmembrane transport"/>
    <property type="evidence" value="ECO:0007669"/>
    <property type="project" value="UniProtKB-UniRule"/>
</dbReference>
<keyword evidence="4 6" id="KW-1133">Transmembrane helix</keyword>
<comment type="similarity">
    <text evidence="6">Belongs to the ABC-4 integral membrane protein family.</text>
</comment>
<feature type="transmembrane region" description="Helical" evidence="6">
    <location>
        <begin position="159"/>
        <end position="179"/>
    </location>
</feature>
<evidence type="ECO:0000256" key="2">
    <source>
        <dbReference type="ARBA" id="ARBA00022475"/>
    </source>
</evidence>